<keyword evidence="3 6" id="KW-1133">Transmembrane helix</keyword>
<dbReference type="PANTHER" id="PTHR46494:SF1">
    <property type="entry name" value="CORA FAMILY METAL ION TRANSPORTER (EUROFUNG)"/>
    <property type="match status" value="1"/>
</dbReference>
<dbReference type="GO" id="GO:0015095">
    <property type="term" value="F:magnesium ion transmembrane transporter activity"/>
    <property type="evidence" value="ECO:0007669"/>
    <property type="project" value="TreeGrafter"/>
</dbReference>
<evidence type="ECO:0000256" key="5">
    <source>
        <dbReference type="SAM" id="Coils"/>
    </source>
</evidence>
<dbReference type="GO" id="GO:0005886">
    <property type="term" value="C:plasma membrane"/>
    <property type="evidence" value="ECO:0007669"/>
    <property type="project" value="UniProtKB-SubCell"/>
</dbReference>
<dbReference type="Gene3D" id="1.20.58.340">
    <property type="entry name" value="Magnesium transport protein CorA, transmembrane region"/>
    <property type="match status" value="1"/>
</dbReference>
<keyword evidence="9" id="KW-1185">Reference proteome</keyword>
<dbReference type="OrthoDB" id="5430750at2759"/>
<reference evidence="8 9" key="1">
    <citation type="submission" date="2020-01" db="EMBL/GenBank/DDBJ databases">
        <authorList>
            <consortium name="DOE Joint Genome Institute"/>
            <person name="Haridas S."/>
            <person name="Albert R."/>
            <person name="Binder M."/>
            <person name="Bloem J."/>
            <person name="Labutti K."/>
            <person name="Salamov A."/>
            <person name="Andreopoulos B."/>
            <person name="Baker S.E."/>
            <person name="Barry K."/>
            <person name="Bills G."/>
            <person name="Bluhm B.H."/>
            <person name="Cannon C."/>
            <person name="Castanera R."/>
            <person name="Culley D.E."/>
            <person name="Daum C."/>
            <person name="Ezra D."/>
            <person name="Gonzalez J.B."/>
            <person name="Henrissat B."/>
            <person name="Kuo A."/>
            <person name="Liang C."/>
            <person name="Lipzen A."/>
            <person name="Lutzoni F."/>
            <person name="Magnuson J."/>
            <person name="Mondo S."/>
            <person name="Nolan M."/>
            <person name="Ohm R."/>
            <person name="Pangilinan J."/>
            <person name="Park H.-J.H."/>
            <person name="Ramirez L."/>
            <person name="Alfaro M."/>
            <person name="Sun H."/>
            <person name="Tritt A."/>
            <person name="Yoshinaga Y."/>
            <person name="Zwiers L.-H.L."/>
            <person name="Turgeon B.G."/>
            <person name="Goodwin S.B."/>
            <person name="Spatafora J.W."/>
            <person name="Crous P.W."/>
            <person name="Grigoriev I.V."/>
        </authorList>
    </citation>
    <scope>NUCLEOTIDE SEQUENCE [LARGE SCALE GENOMIC DNA]</scope>
    <source>
        <strain evidence="8 9">CBS 611.86</strain>
    </source>
</reference>
<feature type="transmembrane region" description="Helical" evidence="6">
    <location>
        <begin position="475"/>
        <end position="498"/>
    </location>
</feature>
<evidence type="ECO:0000256" key="1">
    <source>
        <dbReference type="ARBA" id="ARBA00004651"/>
    </source>
</evidence>
<feature type="coiled-coil region" evidence="5">
    <location>
        <begin position="429"/>
        <end position="470"/>
    </location>
</feature>
<evidence type="ECO:0000256" key="4">
    <source>
        <dbReference type="ARBA" id="ARBA00023136"/>
    </source>
</evidence>
<evidence type="ECO:0000256" key="3">
    <source>
        <dbReference type="ARBA" id="ARBA00022989"/>
    </source>
</evidence>
<keyword evidence="5" id="KW-0175">Coiled coil</keyword>
<dbReference type="InterPro" id="IPR002523">
    <property type="entry name" value="MgTranspt_CorA/ZnTranspt_ZntB"/>
</dbReference>
<feature type="transmembrane region" description="Helical" evidence="6">
    <location>
        <begin position="510"/>
        <end position="533"/>
    </location>
</feature>
<evidence type="ECO:0000256" key="6">
    <source>
        <dbReference type="SAM" id="Phobius"/>
    </source>
</evidence>
<keyword evidence="2 6" id="KW-0812">Transmembrane</keyword>
<proteinExistence type="predicted"/>
<evidence type="ECO:0000259" key="7">
    <source>
        <dbReference type="Pfam" id="PF25438"/>
    </source>
</evidence>
<gene>
    <name evidence="8" type="ORF">BDV95DRAFT_627032</name>
</gene>
<dbReference type="GO" id="GO:0000287">
    <property type="term" value="F:magnesium ion binding"/>
    <property type="evidence" value="ECO:0007669"/>
    <property type="project" value="TreeGrafter"/>
</dbReference>
<dbReference type="EMBL" id="JAADJZ010000006">
    <property type="protein sequence ID" value="KAF2874298.1"/>
    <property type="molecule type" value="Genomic_DNA"/>
</dbReference>
<evidence type="ECO:0000313" key="9">
    <source>
        <dbReference type="Proteomes" id="UP000481861"/>
    </source>
</evidence>
<dbReference type="GO" id="GO:0015087">
    <property type="term" value="F:cobalt ion transmembrane transporter activity"/>
    <property type="evidence" value="ECO:0007669"/>
    <property type="project" value="TreeGrafter"/>
</dbReference>
<dbReference type="AlphaFoldDB" id="A0A7C8MBG4"/>
<comment type="subcellular location">
    <subcellularLocation>
        <location evidence="1">Cell membrane</location>
        <topology evidence="1">Multi-pass membrane protein</topology>
    </subcellularLocation>
</comment>
<dbReference type="Pfam" id="PF01544">
    <property type="entry name" value="CorA"/>
    <property type="match status" value="1"/>
</dbReference>
<dbReference type="GO" id="GO:0050897">
    <property type="term" value="F:cobalt ion binding"/>
    <property type="evidence" value="ECO:0007669"/>
    <property type="project" value="TreeGrafter"/>
</dbReference>
<dbReference type="InterPro" id="IPR045863">
    <property type="entry name" value="CorA_TM1_TM2"/>
</dbReference>
<dbReference type="InterPro" id="IPR057218">
    <property type="entry name" value="DUF7896"/>
</dbReference>
<name>A0A7C8MBG4_9PLEO</name>
<sequence length="569" mass="65057">MQDIKKNIGQWETVAGARETGLEELESTIRSYTTFNRSDADKHTKELSPEAVQRPLLSTEATCQEDDILVAQKTTICSTVQRLFQLSKEFVGLFIPYNCEHSVAKKIWGSVDAIWQDAISDLEEFDDRATAIYIIRPPPENLDDLYQMEQPSHLLENCPSCSVGNPYRSKQNAVAHLKSSHFHYSSFLHRLAHLEHLMGEQYLLVLETCLTYLRALQIRAEKIHADTLLDTSTNRGEYQLPNDLVDCFEATVMFLMQADISFSAIKDEMRHWRYIKRASIKHLRTPVVANALEQLLNFGKSARAAMTRAEKSLALSDPRANAINMAMAGPELLVSVICQNIQKRQLMAGSEMDVNEHYQSYASKLQYQINHLPGKRLLRDIHRLQEELSAVKSVNAWQRKMYTNYLEVLDHRSFQRPSANRVTMFLYEAEFLQNNLKVLEAKATELDALDARTQQLREQLKQSVEILEEDHGKAILIFTTITTIFLPLSFVTSFFGMNTADIRNTNKNQGFFWAIAIPITVTIVGTAVLLAYYGDKLYDATFEAFRKLREDFVYDIIGSEKDNRMATGN</sequence>
<dbReference type="Pfam" id="PF25438">
    <property type="entry name" value="DUF7896"/>
    <property type="match status" value="1"/>
</dbReference>
<keyword evidence="4 6" id="KW-0472">Membrane</keyword>
<organism evidence="8 9">
    <name type="scientific">Massariosphaeria phaeospora</name>
    <dbReference type="NCBI Taxonomy" id="100035"/>
    <lineage>
        <taxon>Eukaryota</taxon>
        <taxon>Fungi</taxon>
        <taxon>Dikarya</taxon>
        <taxon>Ascomycota</taxon>
        <taxon>Pezizomycotina</taxon>
        <taxon>Dothideomycetes</taxon>
        <taxon>Pleosporomycetidae</taxon>
        <taxon>Pleosporales</taxon>
        <taxon>Pleosporales incertae sedis</taxon>
        <taxon>Massariosphaeria</taxon>
    </lineage>
</organism>
<evidence type="ECO:0000313" key="8">
    <source>
        <dbReference type="EMBL" id="KAF2874298.1"/>
    </source>
</evidence>
<feature type="domain" description="DUF7896" evidence="7">
    <location>
        <begin position="133"/>
        <end position="184"/>
    </location>
</feature>
<dbReference type="SUPFAM" id="SSF144083">
    <property type="entry name" value="Magnesium transport protein CorA, transmembrane region"/>
    <property type="match status" value="1"/>
</dbReference>
<dbReference type="Proteomes" id="UP000481861">
    <property type="component" value="Unassembled WGS sequence"/>
</dbReference>
<comment type="caution">
    <text evidence="8">The sequence shown here is derived from an EMBL/GenBank/DDBJ whole genome shotgun (WGS) entry which is preliminary data.</text>
</comment>
<evidence type="ECO:0000256" key="2">
    <source>
        <dbReference type="ARBA" id="ARBA00022692"/>
    </source>
</evidence>
<dbReference type="PANTHER" id="PTHR46494">
    <property type="entry name" value="CORA FAMILY METAL ION TRANSPORTER (EUROFUNG)"/>
    <property type="match status" value="1"/>
</dbReference>
<protein>
    <recommendedName>
        <fullName evidence="7">DUF7896 domain-containing protein</fullName>
    </recommendedName>
</protein>
<accession>A0A7C8MBG4</accession>